<dbReference type="Proteomes" id="UP000515152">
    <property type="component" value="Unplaced"/>
</dbReference>
<comment type="subunit">
    <text evidence="3">Interacts with incompletely assembled mitochondrial NADH:ubiquinone oxidoreductase complex (complex I).</text>
</comment>
<protein>
    <recommendedName>
        <fullName evidence="4">Distal membrane-arm assembly complex protein 2</fullName>
    </recommendedName>
    <alternativeName>
        <fullName evidence="5">ATP synthase subunit s-like protein</fullName>
    </alternativeName>
</protein>
<dbReference type="FunFam" id="3.80.10.10:FF:000168">
    <property type="entry name" value="Distal membrane arm assembly complex 2"/>
    <property type="match status" value="1"/>
</dbReference>
<evidence type="ECO:0000313" key="8">
    <source>
        <dbReference type="RefSeq" id="XP_042561187.1"/>
    </source>
</evidence>
<accession>A0A8M1KBB7</accession>
<evidence type="ECO:0000256" key="4">
    <source>
        <dbReference type="ARBA" id="ARBA00072316"/>
    </source>
</evidence>
<dbReference type="AlphaFoldDB" id="A0A8M1KBB7"/>
<evidence type="ECO:0000313" key="7">
    <source>
        <dbReference type="Proteomes" id="UP000515152"/>
    </source>
</evidence>
<evidence type="ECO:0000256" key="2">
    <source>
        <dbReference type="ARBA" id="ARBA00057777"/>
    </source>
</evidence>
<evidence type="ECO:0000256" key="3">
    <source>
        <dbReference type="ARBA" id="ARBA00062608"/>
    </source>
</evidence>
<reference evidence="8" key="1">
    <citation type="submission" date="2025-08" db="UniProtKB">
        <authorList>
            <consortium name="RefSeq"/>
        </authorList>
    </citation>
    <scope>IDENTIFICATION</scope>
</reference>
<keyword evidence="7" id="KW-1185">Reference proteome</keyword>
<dbReference type="GeneID" id="122130544"/>
<proteinExistence type="inferred from homology"/>
<organism evidence="7 8">
    <name type="scientific">Clupea harengus</name>
    <name type="common">Atlantic herring</name>
    <dbReference type="NCBI Taxonomy" id="7950"/>
    <lineage>
        <taxon>Eukaryota</taxon>
        <taxon>Metazoa</taxon>
        <taxon>Chordata</taxon>
        <taxon>Craniata</taxon>
        <taxon>Vertebrata</taxon>
        <taxon>Euteleostomi</taxon>
        <taxon>Actinopterygii</taxon>
        <taxon>Neopterygii</taxon>
        <taxon>Teleostei</taxon>
        <taxon>Clupei</taxon>
        <taxon>Clupeiformes</taxon>
        <taxon>Clupeoidei</taxon>
        <taxon>Clupeidae</taxon>
        <taxon>Clupea</taxon>
    </lineage>
</organism>
<name>A0A8M1KBB7_CLUHA</name>
<comment type="function">
    <text evidence="2">Required for the assembly of the mitochondrial NADH:ubiquinone oxidoreductase complex (complex I). Involved in the assembly of the distal region of complex I.</text>
</comment>
<evidence type="ECO:0000256" key="5">
    <source>
        <dbReference type="ARBA" id="ARBA00076566"/>
    </source>
</evidence>
<sequence length="279" mass="31593">MAASLLVTWRSCHRTSWSVARRYLSASPAPPASPPSAVTRFLLRLRQQFYDVEQLMTWSATFRNRAVRRKNLFYGFAQQNYGDNIAAAYYILSLKGSFRFAGQTEWFQPDARGKFSFDFMNFPTSMIEEVDLSGTPINRDGLDNLVSQLHLRRLSLRGCPEVDGWFLTRLHMFSDSLEELDISHCPRITVGALCALQHLRKLHRLNMSSIPSLQNPGLVRILMEEMLPHCLVTGAEYSQGLSLEDTTQTITTHSSTDPGAQPQEEESGQTSAKRQGQMQ</sequence>
<dbReference type="RefSeq" id="XP_042561187.1">
    <property type="nucleotide sequence ID" value="XM_042705253.1"/>
</dbReference>
<dbReference type="OrthoDB" id="1708588at2759"/>
<evidence type="ECO:0000256" key="1">
    <source>
        <dbReference type="ARBA" id="ARBA00006901"/>
    </source>
</evidence>
<feature type="region of interest" description="Disordered" evidence="6">
    <location>
        <begin position="250"/>
        <end position="279"/>
    </location>
</feature>
<evidence type="ECO:0000256" key="6">
    <source>
        <dbReference type="SAM" id="MobiDB-lite"/>
    </source>
</evidence>
<comment type="similarity">
    <text evidence="1">Belongs to the ATP synthase subunit s family.</text>
</comment>
<gene>
    <name evidence="8" type="primary">LOC122130544</name>
</gene>
<feature type="compositionally biased region" description="Polar residues" evidence="6">
    <location>
        <begin position="268"/>
        <end position="279"/>
    </location>
</feature>